<accession>A0ABT6DHL9</accession>
<dbReference type="EMBL" id="JANRMI010000002">
    <property type="protein sequence ID" value="MDG0816356.1"/>
    <property type="molecule type" value="Genomic_DNA"/>
</dbReference>
<evidence type="ECO:0000313" key="2">
    <source>
        <dbReference type="EMBL" id="MDG0816356.1"/>
    </source>
</evidence>
<dbReference type="Proteomes" id="UP001152321">
    <property type="component" value="Unassembled WGS sequence"/>
</dbReference>
<keyword evidence="1" id="KW-0732">Signal</keyword>
<keyword evidence="3" id="KW-1185">Reference proteome</keyword>
<evidence type="ECO:0000313" key="3">
    <source>
        <dbReference type="Proteomes" id="UP001152321"/>
    </source>
</evidence>
<gene>
    <name evidence="2" type="ORF">NWE73_08280</name>
</gene>
<sequence length="417" mass="44301">MGRLFYHGPSVLAVWLSSSLVFAQVKNYPMSVNSAVAGEGATAAPASGMVTRSGSNKISLKINNSCFPTNLRGVANPIAPSSIVTANLVVHIGNSDYIFKASYPADLVTKTGMADGNIAPLPADKFSVSPGGGSAAIYGNSVIVNSGIPATMSVDSSGSVNVSAPGDIYLKTVSFEQTVTTCGGPPVYGAYGHSAHTATYDCGSFMGKNGTLTASIGGLSVSSDKTNLEINVSFPGQTGFCGGYWSPLMVFFDDTRPTFTNVSDFPMYPGAKTSWPEANSPGWFLAIDDGSGKITKKEQLFGDKEGGPANGFEALKELDSNKDGVIDKKDKEFKKLVLWRDANGDGVSQKEEIVKMSSKIIKISLKYNNDILRPLGSYAQERQRSKFWYKDAKGKTKKGDIIDIWLSPAQPLTVTQK</sequence>
<evidence type="ECO:0000256" key="1">
    <source>
        <dbReference type="SAM" id="SignalP"/>
    </source>
</evidence>
<organism evidence="2 3">
    <name type="scientific">Bdellovibrio svalbardensis</name>
    <dbReference type="NCBI Taxonomy" id="2972972"/>
    <lineage>
        <taxon>Bacteria</taxon>
        <taxon>Pseudomonadati</taxon>
        <taxon>Bdellovibrionota</taxon>
        <taxon>Bdellovibrionia</taxon>
        <taxon>Bdellovibrionales</taxon>
        <taxon>Pseudobdellovibrionaceae</taxon>
        <taxon>Bdellovibrio</taxon>
    </lineage>
</organism>
<dbReference type="PANTHER" id="PTHR39431:SF1">
    <property type="entry name" value="FRPA_C-RELATED PROTEIN"/>
    <property type="match status" value="1"/>
</dbReference>
<name>A0ABT6DHL9_9BACT</name>
<feature type="signal peptide" evidence="1">
    <location>
        <begin position="1"/>
        <end position="23"/>
    </location>
</feature>
<protein>
    <submittedName>
        <fullName evidence="2">EF-hand domain-containing protein</fullName>
    </submittedName>
</protein>
<proteinExistence type="predicted"/>
<dbReference type="RefSeq" id="WP_277577834.1">
    <property type="nucleotide sequence ID" value="NZ_JANRMI010000002.1"/>
</dbReference>
<comment type="caution">
    <text evidence="2">The sequence shown here is derived from an EMBL/GenBank/DDBJ whole genome shotgun (WGS) entry which is preliminary data.</text>
</comment>
<reference evidence="2" key="1">
    <citation type="submission" date="2022-08" db="EMBL/GenBank/DDBJ databases">
        <title>Novel Bdellovibrio Species Isolated from Svalbard: Designation Bdellovibrio svalbardensis.</title>
        <authorList>
            <person name="Mitchell R.J."/>
            <person name="Choi S.Y."/>
        </authorList>
    </citation>
    <scope>NUCLEOTIDE SEQUENCE</scope>
    <source>
        <strain evidence="2">PAP01</strain>
    </source>
</reference>
<dbReference type="PANTHER" id="PTHR39431">
    <property type="entry name" value="FRPA/C-RELATED PROTEIN"/>
    <property type="match status" value="1"/>
</dbReference>
<feature type="chain" id="PRO_5045486405" evidence="1">
    <location>
        <begin position="24"/>
        <end position="417"/>
    </location>
</feature>